<dbReference type="GO" id="GO:0016538">
    <property type="term" value="F:cyclin-dependent protein serine/threonine kinase regulator activity"/>
    <property type="evidence" value="ECO:0007669"/>
    <property type="project" value="TreeGrafter"/>
</dbReference>
<feature type="compositionally biased region" description="Low complexity" evidence="1">
    <location>
        <begin position="284"/>
        <end position="297"/>
    </location>
</feature>
<accession>A0A9P5G0L9</accession>
<proteinExistence type="predicted"/>
<feature type="region of interest" description="Disordered" evidence="1">
    <location>
        <begin position="164"/>
        <end position="200"/>
    </location>
</feature>
<gene>
    <name evidence="2" type="ORF">DV451_005161</name>
</gene>
<dbReference type="EMBL" id="QQZK01000256">
    <property type="protein sequence ID" value="KAF5093622.1"/>
    <property type="molecule type" value="Genomic_DNA"/>
</dbReference>
<dbReference type="Gene3D" id="1.10.472.10">
    <property type="entry name" value="Cyclin-like"/>
    <property type="match status" value="1"/>
</dbReference>
<feature type="region of interest" description="Disordered" evidence="1">
    <location>
        <begin position="1"/>
        <end position="54"/>
    </location>
</feature>
<feature type="compositionally biased region" description="Polar residues" evidence="1">
    <location>
        <begin position="1"/>
        <end position="18"/>
    </location>
</feature>
<organism evidence="2 3">
    <name type="scientific">Geotrichum candidum</name>
    <name type="common">Oospora lactis</name>
    <name type="synonym">Dipodascus geotrichum</name>
    <dbReference type="NCBI Taxonomy" id="1173061"/>
    <lineage>
        <taxon>Eukaryota</taxon>
        <taxon>Fungi</taxon>
        <taxon>Dikarya</taxon>
        <taxon>Ascomycota</taxon>
        <taxon>Saccharomycotina</taxon>
        <taxon>Dipodascomycetes</taxon>
        <taxon>Dipodascales</taxon>
        <taxon>Dipodascaceae</taxon>
        <taxon>Geotrichum</taxon>
    </lineage>
</organism>
<comment type="caution">
    <text evidence="2">The sequence shown here is derived from an EMBL/GenBank/DDBJ whole genome shotgun (WGS) entry which is preliminary data.</text>
</comment>
<sequence>MEYPKNTANNPATPGETQPDTAAASPSSDTAYIDGQNPIHDVRNPSSSSQYEYLQKQQLAQQAFAKQLHHNTAAEPIGIDRRLPTIEPNSFNASNNLNASSYFSFGATGNGPSSVSSSYKSAVPPNSASYHTAFSPYQSESFTGSSYFNSGSVNHYYHNKRQNASSHNNAIGSPSTSPQSDPPINQYRTSSISEGSFKQQPTIRTSLLTSKLAAAAQNNINTSGSSSNNTGMSSSNAEATISFHKNNNFASSSVSAANSNFANHTPTNSAGSFKHGAGSFNTNSSSVTNGSNMNSVNYHEPFLPHPSSTTTNISMETATTNNSSNATTPAEPTPTSHEEPEPMDIDPPLPEKLDIATFPVSDVITMLTALLQKIINANDTLHPHDQNEHQTPILDFNNSNFTANVLAFHGRNVPAIGLEAYLVRILKYCPTTNEVFISLLVYFDRIAQRANNGEFNNNGNGANGGRHQLFVMDSYNIHRLIIAGITVASKFFSDVFYKNSRYAKVGGLPVEELNHLELQFLLLTDFRLMIPIEELQRYADLLLGFWKKEQRAKTGQQGQQGHHS</sequence>
<feature type="compositionally biased region" description="Polar residues" evidence="1">
    <location>
        <begin position="306"/>
        <end position="316"/>
    </location>
</feature>
<reference evidence="2" key="2">
    <citation type="submission" date="2020-01" db="EMBL/GenBank/DDBJ databases">
        <authorList>
            <person name="Perkins V."/>
            <person name="Lessard M.-H."/>
            <person name="Dugat-Bony E."/>
            <person name="Frenette M."/>
            <person name="Labrie S."/>
        </authorList>
    </citation>
    <scope>NUCLEOTIDE SEQUENCE</scope>
    <source>
        <strain evidence="2">LMA-70</strain>
    </source>
</reference>
<name>A0A9P5G0L9_GEOCN</name>
<dbReference type="GO" id="GO:0005634">
    <property type="term" value="C:nucleus"/>
    <property type="evidence" value="ECO:0007669"/>
    <property type="project" value="TreeGrafter"/>
</dbReference>
<feature type="compositionally biased region" description="Low complexity" evidence="1">
    <location>
        <begin position="19"/>
        <end position="31"/>
    </location>
</feature>
<feature type="compositionally biased region" description="Low complexity" evidence="1">
    <location>
        <begin position="317"/>
        <end position="335"/>
    </location>
</feature>
<feature type="region of interest" description="Disordered" evidence="1">
    <location>
        <begin position="284"/>
        <end position="343"/>
    </location>
</feature>
<dbReference type="CDD" id="cd20558">
    <property type="entry name" value="CYCLIN_ScPCL7-like"/>
    <property type="match status" value="1"/>
</dbReference>
<evidence type="ECO:0000313" key="3">
    <source>
        <dbReference type="Proteomes" id="UP000750522"/>
    </source>
</evidence>
<dbReference type="PANTHER" id="PTHR15615:SF94">
    <property type="entry name" value="PHO85 CYCLIN-6-RELATED"/>
    <property type="match status" value="1"/>
</dbReference>
<dbReference type="PANTHER" id="PTHR15615">
    <property type="match status" value="1"/>
</dbReference>
<dbReference type="GO" id="GO:0019901">
    <property type="term" value="F:protein kinase binding"/>
    <property type="evidence" value="ECO:0007669"/>
    <property type="project" value="InterPro"/>
</dbReference>
<dbReference type="Proteomes" id="UP000750522">
    <property type="component" value="Unassembled WGS sequence"/>
</dbReference>
<evidence type="ECO:0008006" key="4">
    <source>
        <dbReference type="Google" id="ProtNLM"/>
    </source>
</evidence>
<evidence type="ECO:0000256" key="1">
    <source>
        <dbReference type="SAM" id="MobiDB-lite"/>
    </source>
</evidence>
<reference evidence="2" key="1">
    <citation type="journal article" date="2020" name="Front. Microbiol.">
        <title>Phenotypic and Genetic Characterization of the Cheese Ripening Yeast Geotrichum candidum.</title>
        <authorList>
            <person name="Perkins V."/>
            <person name="Vignola S."/>
            <person name="Lessard M.H."/>
            <person name="Plante P.L."/>
            <person name="Corbeil J."/>
            <person name="Dugat-Bony E."/>
            <person name="Frenette M."/>
            <person name="Labrie S."/>
        </authorList>
    </citation>
    <scope>NUCLEOTIDE SEQUENCE</scope>
    <source>
        <strain evidence="2">LMA-70</strain>
    </source>
</reference>
<dbReference type="GO" id="GO:0000307">
    <property type="term" value="C:cyclin-dependent protein kinase holoenzyme complex"/>
    <property type="evidence" value="ECO:0007669"/>
    <property type="project" value="TreeGrafter"/>
</dbReference>
<dbReference type="AlphaFoldDB" id="A0A9P5G0L9"/>
<evidence type="ECO:0000313" key="2">
    <source>
        <dbReference type="EMBL" id="KAF5093622.1"/>
    </source>
</evidence>
<dbReference type="Pfam" id="PF08613">
    <property type="entry name" value="Cyclin"/>
    <property type="match status" value="1"/>
</dbReference>
<protein>
    <recommendedName>
        <fullName evidence="4">Cyclin</fullName>
    </recommendedName>
</protein>
<dbReference type="InterPro" id="IPR013922">
    <property type="entry name" value="Cyclin_PHO80-like"/>
</dbReference>